<sequence length="474" mass="52687">MFTKRDFLRSVPLAAITTVVTMPKCAQAQSAQVKLDHAQVDNIVRRSYQYVAMYNVNNKAAMDAQNPLNTNGWNKIHKSTELANASMHAIARPNNDTLYQIAMLDLRNEPVILDVPAFDTRYASMETSAYDGYIDIPLSTRSGDYKEPTKLLFYSARTQGYTPDTKVAGVGKSIAMTGDFVIAFIRVMPESSSPAKHARILEQIKDLKVQTLSEYQGKSATASSKVQFPAYGATDQDTYGTNLLEVMQFVFNHTTFDSRNELDQALLDAYKPLGVEPGKTYDAAKVSPIDGATFRQVSEEVKRANIEILGDQRKAEEFLFRAFKPKGHMDLATLVFQNVIGPIGQPADEALYLPVNPADNKPMSALHDYVIKMTKDELPPALAFWSVTLYDTKNGWFIPNKENKYSVGQNAGYKLNADGGIEIRIAANKPDGVPPENWLPINREDQGISPMLRLYQPDLAKATTWKPPKAQLAS</sequence>
<proteinExistence type="predicted"/>
<organism evidence="1 2">
    <name type="scientific">Bradyrhizobium barranii subsp. apii</name>
    <dbReference type="NCBI Taxonomy" id="2819348"/>
    <lineage>
        <taxon>Bacteria</taxon>
        <taxon>Pseudomonadati</taxon>
        <taxon>Pseudomonadota</taxon>
        <taxon>Alphaproteobacteria</taxon>
        <taxon>Hyphomicrobiales</taxon>
        <taxon>Nitrobacteraceae</taxon>
        <taxon>Bradyrhizobium</taxon>
        <taxon>Bradyrhizobium barranii</taxon>
    </lineage>
</organism>
<dbReference type="Gene3D" id="2.60.40.1610">
    <property type="entry name" value="Domain of unknown function DUF1254"/>
    <property type="match status" value="1"/>
</dbReference>
<dbReference type="PANTHER" id="PTHR36509">
    <property type="entry name" value="BLL3101 PROTEIN"/>
    <property type="match status" value="1"/>
</dbReference>
<dbReference type="InterPro" id="IPR010679">
    <property type="entry name" value="DUF1254"/>
</dbReference>
<dbReference type="PANTHER" id="PTHR36509:SF2">
    <property type="entry name" value="BLL3101 PROTEIN"/>
    <property type="match status" value="1"/>
</dbReference>
<dbReference type="EMBL" id="CP096255">
    <property type="protein sequence ID" value="UPT88607.1"/>
    <property type="molecule type" value="Genomic_DNA"/>
</dbReference>
<accession>A0A8T5VRB4</accession>
<dbReference type="Pfam" id="PF06863">
    <property type="entry name" value="DUF1254"/>
    <property type="match status" value="1"/>
</dbReference>
<evidence type="ECO:0000313" key="2">
    <source>
        <dbReference type="Proteomes" id="UP000551709"/>
    </source>
</evidence>
<dbReference type="SUPFAM" id="SSF160935">
    <property type="entry name" value="VPA0735-like"/>
    <property type="match status" value="1"/>
</dbReference>
<name>A0A8T5VRB4_9BRAD</name>
<protein>
    <submittedName>
        <fullName evidence="1">DUF1214 domain-containing protein</fullName>
    </submittedName>
</protein>
<reference evidence="1" key="1">
    <citation type="journal article" date="2017" name="Syst. Appl. Microbiol.">
        <title>Soybeans inoculated with root zone soils of Canadian native legumes harbour diverse and novel Bradyrhizobium spp. that possess agricultural potential.</title>
        <authorList>
            <person name="Bromfield E.S.P."/>
            <person name="Cloutier S."/>
            <person name="Tambong J.T."/>
            <person name="Tran Thi T.V."/>
        </authorList>
    </citation>
    <scope>NUCLEOTIDE SEQUENCE</scope>
    <source>
        <strain evidence="1">1S5</strain>
    </source>
</reference>
<dbReference type="InterPro" id="IPR010621">
    <property type="entry name" value="DUF1214"/>
</dbReference>
<evidence type="ECO:0000313" key="1">
    <source>
        <dbReference type="EMBL" id="UPT88607.1"/>
    </source>
</evidence>
<reference evidence="1" key="2">
    <citation type="submission" date="2022-04" db="EMBL/GenBank/DDBJ databases">
        <authorList>
            <person name="Bromfield E.S.P."/>
            <person name="Cloutier S."/>
        </authorList>
    </citation>
    <scope>NUCLEOTIDE SEQUENCE</scope>
    <source>
        <strain evidence="1">1S5</strain>
    </source>
</reference>
<dbReference type="RefSeq" id="WP_166104433.1">
    <property type="nucleotide sequence ID" value="NZ_CP096255.1"/>
</dbReference>
<dbReference type="Proteomes" id="UP000551709">
    <property type="component" value="Chromosome"/>
</dbReference>
<dbReference type="Pfam" id="PF06742">
    <property type="entry name" value="DUF1214"/>
    <property type="match status" value="1"/>
</dbReference>
<dbReference type="AlphaFoldDB" id="A0A8T5VRB4"/>
<dbReference type="InterPro" id="IPR037050">
    <property type="entry name" value="DUF1254_sf"/>
</dbReference>
<gene>
    <name evidence="1" type="ORF">HAP41_0000005860</name>
</gene>
<dbReference type="Gene3D" id="2.60.120.600">
    <property type="entry name" value="Domain of unknown function DUF1214, C-terminal domain"/>
    <property type="match status" value="1"/>
</dbReference>
<dbReference type="InterPro" id="IPR037049">
    <property type="entry name" value="DUF1214_C_sf"/>
</dbReference>